<keyword evidence="2" id="KW-1185">Reference proteome</keyword>
<dbReference type="EMBL" id="JABCIY010000194">
    <property type="protein sequence ID" value="KAF7189165.1"/>
    <property type="molecule type" value="Genomic_DNA"/>
</dbReference>
<dbReference type="AlphaFoldDB" id="A0A8H6RC68"/>
<protein>
    <submittedName>
        <fullName evidence="1">Uncharacterized protein</fullName>
    </submittedName>
</protein>
<evidence type="ECO:0000313" key="1">
    <source>
        <dbReference type="EMBL" id="KAF7189165.1"/>
    </source>
</evidence>
<organism evidence="1 2">
    <name type="scientific">Pseudocercospora fuligena</name>
    <dbReference type="NCBI Taxonomy" id="685502"/>
    <lineage>
        <taxon>Eukaryota</taxon>
        <taxon>Fungi</taxon>
        <taxon>Dikarya</taxon>
        <taxon>Ascomycota</taxon>
        <taxon>Pezizomycotina</taxon>
        <taxon>Dothideomycetes</taxon>
        <taxon>Dothideomycetidae</taxon>
        <taxon>Mycosphaerellales</taxon>
        <taxon>Mycosphaerellaceae</taxon>
        <taxon>Pseudocercospora</taxon>
    </lineage>
</organism>
<sequence length="467" mass="53958">MKPQQSALTNVTNINMSVEADQAPVPEVNIRTRIDWQNVDRDHYSGNLVAKISLVASTQEMLTVIKNECRSYRQRHSDEPWDELAMEASIELGDFRDTYGNLRTDTGKLRFENMRDLLPDVKSNTFLEVEVKIKPQRQVNQNLLTNEWEVPVYKHHRIATEGRSSAPSSSQHSQMMDTLLIAYPRSALYPNEYSLRLVSYREINGFLIGSCESDCSLHYSVGDLFDPKTRPPWLDTDHIKGPYRLPFTRGSPKEFHDQLIYHMNKTRNDLGEENDIPVLPSMTFQPFSPQTRLGNLPIENIHLAVRFVSRFEAPELEGMLLPANVLVNVPGTLDSGKSVREILVEALVVETRKTRLDMPPMVLFDDVRVDWRLDLWVMPQSRQLEKLYQFRRDERLKRFLNPDMVREGNRKVIMSSSINTPNTTPGIKIAVVFIWKDHPERTQWLTSTVPIYTTTHALLRYTKSCCT</sequence>
<dbReference type="Proteomes" id="UP000660729">
    <property type="component" value="Unassembled WGS sequence"/>
</dbReference>
<dbReference type="OrthoDB" id="10405710at2759"/>
<gene>
    <name evidence="1" type="ORF">HII31_09587</name>
</gene>
<name>A0A8H6RC68_9PEZI</name>
<reference evidence="1" key="1">
    <citation type="submission" date="2020-04" db="EMBL/GenBank/DDBJ databases">
        <title>Draft genome resource of the tomato pathogen Pseudocercospora fuligena.</title>
        <authorList>
            <person name="Zaccaron A."/>
        </authorList>
    </citation>
    <scope>NUCLEOTIDE SEQUENCE</scope>
    <source>
        <strain evidence="1">PF001</strain>
    </source>
</reference>
<evidence type="ECO:0000313" key="2">
    <source>
        <dbReference type="Proteomes" id="UP000660729"/>
    </source>
</evidence>
<accession>A0A8H6RC68</accession>
<proteinExistence type="predicted"/>
<comment type="caution">
    <text evidence="1">The sequence shown here is derived from an EMBL/GenBank/DDBJ whole genome shotgun (WGS) entry which is preliminary data.</text>
</comment>